<dbReference type="EMBL" id="BK015006">
    <property type="protein sequence ID" value="DAD86622.1"/>
    <property type="molecule type" value="Genomic_DNA"/>
</dbReference>
<dbReference type="GO" id="GO:0004386">
    <property type="term" value="F:helicase activity"/>
    <property type="evidence" value="ECO:0007669"/>
    <property type="project" value="UniProtKB-KW"/>
</dbReference>
<keyword evidence="2" id="KW-0378">Hydrolase</keyword>
<proteinExistence type="predicted"/>
<dbReference type="InterPro" id="IPR046881">
    <property type="entry name" value="divDNAB"/>
</dbReference>
<evidence type="ECO:0000313" key="2">
    <source>
        <dbReference type="EMBL" id="DAD86622.1"/>
    </source>
</evidence>
<dbReference type="InterPro" id="IPR027417">
    <property type="entry name" value="P-loop_NTPase"/>
</dbReference>
<organism evidence="2">
    <name type="scientific">Myoviridae sp. ct3wi9</name>
    <dbReference type="NCBI Taxonomy" id="2826610"/>
    <lineage>
        <taxon>Viruses</taxon>
        <taxon>Duplodnaviria</taxon>
        <taxon>Heunggongvirae</taxon>
        <taxon>Uroviricota</taxon>
        <taxon>Caudoviricetes</taxon>
    </lineage>
</organism>
<sequence length="531" mass="60281">MSDSFLNEKKVVVYAIALRYWELNSENPPVRARALCERVLKEVRPKESVADDGLSKDNLINLASTLGYLLDTEQPQSFSMMKQSIRMAIKKDDELYDAAIMALEGPYKYDELLEACLSWQREISAYFQRLDFTKAVRKHTSNVLYGDSRNDIMEQAREMIAMLQPYSTYGDSTGGTGIHNPILVAGFSTEEEDTVKAVWEKTQTAISPESIMKTGYKGINRALGAPGGLFRGDTILLGALQHNYKSGMLDDILFDIPRFNKPHFFTDKKKAAILHLSLENNAGDDLMRIYKRAYVVKYGKMPSLQDCINEDPKKVSDLINEFTAQNGWTYFYMKANPSNVGYIDVQNLVMEFEMNGYEVHVLGVDYLSMLSLKGISRIGDGTEYQELFRLMRNFCSERDITLITPHQLSTEATYLNRDDYQADFVKSVAGKSYWAKSKQIDREVDVEIVQHIVTLPKVGGRKGETESFLTFCLGKNRRVHDTKPEHKSGALRFTDCGIIADLNEPDDKETYVKDLRKLRGTGSVSGEEDVW</sequence>
<feature type="domain" description="Divergent DnaB-like ATPase" evidence="1">
    <location>
        <begin position="180"/>
        <end position="514"/>
    </location>
</feature>
<keyword evidence="2" id="KW-0547">Nucleotide-binding</keyword>
<accession>A0A8S5MWA0</accession>
<name>A0A8S5MWA0_9CAUD</name>
<keyword evidence="2" id="KW-0347">Helicase</keyword>
<reference evidence="2" key="1">
    <citation type="journal article" date="2021" name="Proc. Natl. Acad. Sci. U.S.A.">
        <title>A Catalog of Tens of Thousands of Viruses from Human Metagenomes Reveals Hidden Associations with Chronic Diseases.</title>
        <authorList>
            <person name="Tisza M.J."/>
            <person name="Buck C.B."/>
        </authorList>
    </citation>
    <scope>NUCLEOTIDE SEQUENCE</scope>
    <source>
        <strain evidence="2">Ct3wi9</strain>
    </source>
</reference>
<protein>
    <submittedName>
        <fullName evidence="2">DNA polymerase B Like Replicative Helicase</fullName>
    </submittedName>
</protein>
<evidence type="ECO:0000259" key="1">
    <source>
        <dbReference type="Pfam" id="PF20307"/>
    </source>
</evidence>
<dbReference type="Gene3D" id="3.40.50.300">
    <property type="entry name" value="P-loop containing nucleotide triphosphate hydrolases"/>
    <property type="match status" value="1"/>
</dbReference>
<dbReference type="SUPFAM" id="SSF52540">
    <property type="entry name" value="P-loop containing nucleoside triphosphate hydrolases"/>
    <property type="match status" value="1"/>
</dbReference>
<dbReference type="Pfam" id="PF20307">
    <property type="entry name" value="divDNAB"/>
    <property type="match status" value="1"/>
</dbReference>
<keyword evidence="2" id="KW-0067">ATP-binding</keyword>